<organism evidence="2 3">
    <name type="scientific">Saccharothrix hoggarensis</name>
    <dbReference type="NCBI Taxonomy" id="913853"/>
    <lineage>
        <taxon>Bacteria</taxon>
        <taxon>Bacillati</taxon>
        <taxon>Actinomycetota</taxon>
        <taxon>Actinomycetes</taxon>
        <taxon>Pseudonocardiales</taxon>
        <taxon>Pseudonocardiaceae</taxon>
        <taxon>Saccharothrix</taxon>
    </lineage>
</organism>
<reference evidence="3" key="1">
    <citation type="journal article" date="2019" name="Int. J. Syst. Evol. Microbiol.">
        <title>The Global Catalogue of Microorganisms (GCM) 10K type strain sequencing project: providing services to taxonomists for standard genome sequencing and annotation.</title>
        <authorList>
            <consortium name="The Broad Institute Genomics Platform"/>
            <consortium name="The Broad Institute Genome Sequencing Center for Infectious Disease"/>
            <person name="Wu L."/>
            <person name="Ma J."/>
        </authorList>
    </citation>
    <scope>NUCLEOTIDE SEQUENCE [LARGE SCALE GENOMIC DNA]</scope>
    <source>
        <strain evidence="3">CCUG 60214</strain>
    </source>
</reference>
<accession>A0ABW3QSR2</accession>
<dbReference type="EMBL" id="JBHTLK010000040">
    <property type="protein sequence ID" value="MFD1147585.1"/>
    <property type="molecule type" value="Genomic_DNA"/>
</dbReference>
<dbReference type="PANTHER" id="PTHR35335">
    <property type="entry name" value="UPF0716 PROTEIN FXSA"/>
    <property type="match status" value="1"/>
</dbReference>
<keyword evidence="1" id="KW-1133">Transmembrane helix</keyword>
<evidence type="ECO:0000313" key="2">
    <source>
        <dbReference type="EMBL" id="MFD1147585.1"/>
    </source>
</evidence>
<dbReference type="InterPro" id="IPR007313">
    <property type="entry name" value="FxsA"/>
</dbReference>
<sequence length="187" mass="19540">MRVLAVLLIGLAVEVTALVAAFDAWGLLPTLGLLVLGAVVGSALMRREGARTMGAFSEALRARRAPHQEIADGVLIAAAGFLIVVPGFVSDVAGLFLLFPPTRRLISRRMARRAEERERAMVLNVRYGRDPMAGGVVVDGAVVDGAVVDGPVVDGGVVGGAVVDGAVVDGAVVDARSRQRREPRELP</sequence>
<keyword evidence="3" id="KW-1185">Reference proteome</keyword>
<dbReference type="Pfam" id="PF04186">
    <property type="entry name" value="FxsA"/>
    <property type="match status" value="1"/>
</dbReference>
<feature type="transmembrane region" description="Helical" evidence="1">
    <location>
        <begin position="73"/>
        <end position="99"/>
    </location>
</feature>
<dbReference type="PANTHER" id="PTHR35335:SF1">
    <property type="entry name" value="UPF0716 PROTEIN FXSA"/>
    <property type="match status" value="1"/>
</dbReference>
<keyword evidence="1" id="KW-0472">Membrane</keyword>
<keyword evidence="1" id="KW-0812">Transmembrane</keyword>
<evidence type="ECO:0000313" key="3">
    <source>
        <dbReference type="Proteomes" id="UP001597168"/>
    </source>
</evidence>
<evidence type="ECO:0000256" key="1">
    <source>
        <dbReference type="SAM" id="Phobius"/>
    </source>
</evidence>
<dbReference type="Proteomes" id="UP001597168">
    <property type="component" value="Unassembled WGS sequence"/>
</dbReference>
<feature type="transmembrane region" description="Helical" evidence="1">
    <location>
        <begin position="27"/>
        <end position="45"/>
    </location>
</feature>
<dbReference type="RefSeq" id="WP_380722861.1">
    <property type="nucleotide sequence ID" value="NZ_JBHTLK010000040.1"/>
</dbReference>
<dbReference type="NCBIfam" id="NF008528">
    <property type="entry name" value="PRK11463.1-2"/>
    <property type="match status" value="1"/>
</dbReference>
<protein>
    <submittedName>
        <fullName evidence="2">FxsA family protein</fullName>
    </submittedName>
</protein>
<proteinExistence type="predicted"/>
<gene>
    <name evidence="2" type="ORF">ACFQ3T_10655</name>
</gene>
<comment type="caution">
    <text evidence="2">The sequence shown here is derived from an EMBL/GenBank/DDBJ whole genome shotgun (WGS) entry which is preliminary data.</text>
</comment>
<name>A0ABW3QSR2_9PSEU</name>